<reference evidence="2 3" key="1">
    <citation type="journal article" date="2016" name="BMC Genomics">
        <title>Comparative genomics reveals Cyclospora cayetanensis possesses coccidia-like metabolism and invasion components but unique surface antigens.</title>
        <authorList>
            <person name="Liu S."/>
            <person name="Wang L."/>
            <person name="Zheng H."/>
            <person name="Xu Z."/>
            <person name="Roellig D.M."/>
            <person name="Li N."/>
            <person name="Frace M.A."/>
            <person name="Tang K."/>
            <person name="Arrowood M.J."/>
            <person name="Moss D.M."/>
            <person name="Zhang L."/>
            <person name="Feng Y."/>
            <person name="Xiao L."/>
        </authorList>
    </citation>
    <scope>NUCLEOTIDE SEQUENCE [LARGE SCALE GENOMIC DNA]</scope>
    <source>
        <strain evidence="2 3">CHN_HEN01</strain>
    </source>
</reference>
<gene>
    <name evidence="2" type="ORF">cyc_05528</name>
</gene>
<name>A0A1D3CSQ9_9EIME</name>
<keyword evidence="3" id="KW-1185">Reference proteome</keyword>
<evidence type="ECO:0000256" key="1">
    <source>
        <dbReference type="SAM" id="MobiDB-lite"/>
    </source>
</evidence>
<evidence type="ECO:0000313" key="3">
    <source>
        <dbReference type="Proteomes" id="UP000095192"/>
    </source>
</evidence>
<dbReference type="EMBL" id="JROU02002094">
    <property type="protein sequence ID" value="OEH74225.1"/>
    <property type="molecule type" value="Genomic_DNA"/>
</dbReference>
<accession>A0A1D3CSQ9</accession>
<feature type="compositionally biased region" description="Basic and acidic residues" evidence="1">
    <location>
        <begin position="1"/>
        <end position="35"/>
    </location>
</feature>
<feature type="region of interest" description="Disordered" evidence="1">
    <location>
        <begin position="1"/>
        <end position="83"/>
    </location>
</feature>
<sequence>MRRGHENDGKRAESSPDEWESKIWKGKKTGERQNQRDGSAGFKKDGGGGVRERLPKEDHRTRSRRMKNEECGVSGQEQPQAAL</sequence>
<feature type="compositionally biased region" description="Basic and acidic residues" evidence="1">
    <location>
        <begin position="42"/>
        <end position="70"/>
    </location>
</feature>
<protein>
    <submittedName>
        <fullName evidence="2">Uncharacterized protein</fullName>
    </submittedName>
</protein>
<dbReference type="AlphaFoldDB" id="A0A1D3CSQ9"/>
<comment type="caution">
    <text evidence="2">The sequence shown here is derived from an EMBL/GenBank/DDBJ whole genome shotgun (WGS) entry which is preliminary data.</text>
</comment>
<evidence type="ECO:0000313" key="2">
    <source>
        <dbReference type="EMBL" id="OEH74225.1"/>
    </source>
</evidence>
<proteinExistence type="predicted"/>
<dbReference type="VEuPathDB" id="ToxoDB:cyc_05528"/>
<dbReference type="InParanoid" id="A0A1D3CSQ9"/>
<dbReference type="Proteomes" id="UP000095192">
    <property type="component" value="Unassembled WGS sequence"/>
</dbReference>
<organism evidence="2 3">
    <name type="scientific">Cyclospora cayetanensis</name>
    <dbReference type="NCBI Taxonomy" id="88456"/>
    <lineage>
        <taxon>Eukaryota</taxon>
        <taxon>Sar</taxon>
        <taxon>Alveolata</taxon>
        <taxon>Apicomplexa</taxon>
        <taxon>Conoidasida</taxon>
        <taxon>Coccidia</taxon>
        <taxon>Eucoccidiorida</taxon>
        <taxon>Eimeriorina</taxon>
        <taxon>Eimeriidae</taxon>
        <taxon>Cyclospora</taxon>
    </lineage>
</organism>